<keyword evidence="3" id="KW-1185">Reference proteome</keyword>
<dbReference type="KEGG" id="alus:STSP2_02964"/>
<dbReference type="AlphaFoldDB" id="A0A1U9NPQ5"/>
<evidence type="ECO:0008006" key="4">
    <source>
        <dbReference type="Google" id="ProtNLM"/>
    </source>
</evidence>
<keyword evidence="1" id="KW-1133">Transmembrane helix</keyword>
<dbReference type="Proteomes" id="UP000189674">
    <property type="component" value="Chromosome"/>
</dbReference>
<evidence type="ECO:0000313" key="3">
    <source>
        <dbReference type="Proteomes" id="UP000189674"/>
    </source>
</evidence>
<dbReference type="STRING" id="1936003.STSP2_02964"/>
<dbReference type="InterPro" id="IPR014717">
    <property type="entry name" value="Transl_elong_EF1B/ribsomal_bS6"/>
</dbReference>
<accession>A0A1U9NPQ5</accession>
<sequence precursor="true">MLPNNVYKTTPSSRILIGVSSVCLIAFAAYNWIVSPQTVCLKAAQQQYHMLQNSGKKAMVIRAKVSKKEREITDLKDSLEVQSQYFFTTNDAREFFYSVETMLEEAGCSILALTYINTATDKANKKEEGGISPVTQKTAKLRFSGSYAGLMQFLGSLDDMPQEVVVRDILMSVDQLNKGKLECSMKITINILQDREALSDG</sequence>
<dbReference type="RefSeq" id="WP_146663424.1">
    <property type="nucleotide sequence ID" value="NZ_CP019791.1"/>
</dbReference>
<reference evidence="3" key="1">
    <citation type="submission" date="2017-02" db="EMBL/GenBank/DDBJ databases">
        <title>Comparative genomics and description of representatives of a novel lineage of planctomycetes thriving in anoxic sediments.</title>
        <authorList>
            <person name="Spring S."/>
            <person name="Bunk B."/>
            <person name="Sproer C."/>
        </authorList>
    </citation>
    <scope>NUCLEOTIDE SEQUENCE [LARGE SCALE GENOMIC DNA]</scope>
    <source>
        <strain evidence="3">ST-NAGAB-D1</strain>
    </source>
</reference>
<organism evidence="2 3">
    <name type="scientific">Anaerohalosphaera lusitana</name>
    <dbReference type="NCBI Taxonomy" id="1936003"/>
    <lineage>
        <taxon>Bacteria</taxon>
        <taxon>Pseudomonadati</taxon>
        <taxon>Planctomycetota</taxon>
        <taxon>Phycisphaerae</taxon>
        <taxon>Sedimentisphaerales</taxon>
        <taxon>Anaerohalosphaeraceae</taxon>
        <taxon>Anaerohalosphaera</taxon>
    </lineage>
</organism>
<dbReference type="Gene3D" id="3.30.70.60">
    <property type="match status" value="1"/>
</dbReference>
<gene>
    <name evidence="2" type="ORF">STSP2_02964</name>
</gene>
<dbReference type="EMBL" id="CP019791">
    <property type="protein sequence ID" value="AQT69767.1"/>
    <property type="molecule type" value="Genomic_DNA"/>
</dbReference>
<keyword evidence="1" id="KW-0472">Membrane</keyword>
<evidence type="ECO:0000313" key="2">
    <source>
        <dbReference type="EMBL" id="AQT69767.1"/>
    </source>
</evidence>
<protein>
    <recommendedName>
        <fullName evidence="4">Pilus assembly protein, PilO</fullName>
    </recommendedName>
</protein>
<dbReference type="OrthoDB" id="263755at2"/>
<proteinExistence type="predicted"/>
<keyword evidence="1" id="KW-0812">Transmembrane</keyword>
<name>A0A1U9NPQ5_9BACT</name>
<feature type="transmembrane region" description="Helical" evidence="1">
    <location>
        <begin position="12"/>
        <end position="33"/>
    </location>
</feature>
<evidence type="ECO:0000256" key="1">
    <source>
        <dbReference type="SAM" id="Phobius"/>
    </source>
</evidence>